<evidence type="ECO:0000256" key="3">
    <source>
        <dbReference type="ARBA" id="ARBA00022705"/>
    </source>
</evidence>
<dbReference type="GO" id="GO:0005829">
    <property type="term" value="C:cytosol"/>
    <property type="evidence" value="ECO:0007669"/>
    <property type="project" value="TreeGrafter"/>
</dbReference>
<keyword evidence="3 12" id="KW-0235">DNA replication</keyword>
<keyword evidence="7 12" id="KW-0067">ATP-binding</keyword>
<name>A0A8J7SH27_9BACT</name>
<dbReference type="EMBL" id="JAENIM010000007">
    <property type="protein sequence ID" value="MBK1789554.1"/>
    <property type="molecule type" value="Genomic_DNA"/>
</dbReference>
<comment type="caution">
    <text evidence="16">The sequence shown here is derived from an EMBL/GenBank/DDBJ whole genome shotgun (WGS) entry which is preliminary data.</text>
</comment>
<dbReference type="GO" id="GO:0003677">
    <property type="term" value="F:DNA binding"/>
    <property type="evidence" value="ECO:0007669"/>
    <property type="project" value="UniProtKB-UniRule"/>
</dbReference>
<dbReference type="InterPro" id="IPR007694">
    <property type="entry name" value="DNA_helicase_DnaB-like_C"/>
</dbReference>
<feature type="coiled-coil region" evidence="13">
    <location>
        <begin position="152"/>
        <end position="186"/>
    </location>
</feature>
<dbReference type="InterPro" id="IPR027417">
    <property type="entry name" value="P-loop_NTPase"/>
</dbReference>
<reference evidence="16" key="1">
    <citation type="submission" date="2021-01" db="EMBL/GenBank/DDBJ databases">
        <title>Modified the classification status of verrucomicrobia.</title>
        <authorList>
            <person name="Feng X."/>
        </authorList>
    </citation>
    <scope>NUCLEOTIDE SEQUENCE</scope>
    <source>
        <strain evidence="16">_KCTC 22039</strain>
    </source>
</reference>
<evidence type="ECO:0000313" key="16">
    <source>
        <dbReference type="EMBL" id="MBK1789554.1"/>
    </source>
</evidence>
<keyword evidence="17" id="KW-1185">Reference proteome</keyword>
<keyword evidence="2 12" id="KW-0639">Primosome</keyword>
<proteinExistence type="inferred from homology"/>
<keyword evidence="8 12" id="KW-0238">DNA-binding</keyword>
<gene>
    <name evidence="16" type="primary">dnaB</name>
    <name evidence="16" type="ORF">JIN82_00140</name>
</gene>
<dbReference type="GO" id="GO:0006269">
    <property type="term" value="P:DNA replication, synthesis of primer"/>
    <property type="evidence" value="ECO:0007669"/>
    <property type="project" value="UniProtKB-UniRule"/>
</dbReference>
<dbReference type="InterPro" id="IPR007693">
    <property type="entry name" value="DNA_helicase_DnaB-like_N"/>
</dbReference>
<protein>
    <recommendedName>
        <fullName evidence="11 12">Replicative DNA helicase</fullName>
        <ecNumber evidence="11 12">5.6.2.3</ecNumber>
    </recommendedName>
</protein>
<evidence type="ECO:0000256" key="13">
    <source>
        <dbReference type="SAM" id="Coils"/>
    </source>
</evidence>
<dbReference type="InterPro" id="IPR036185">
    <property type="entry name" value="DNA_heli_DnaB-like_N_sf"/>
</dbReference>
<keyword evidence="5 12" id="KW-0378">Hydrolase</keyword>
<dbReference type="PROSITE" id="PS51199">
    <property type="entry name" value="SF4_HELICASE"/>
    <property type="match status" value="1"/>
</dbReference>
<evidence type="ECO:0000256" key="10">
    <source>
        <dbReference type="ARBA" id="ARBA00048954"/>
    </source>
</evidence>
<dbReference type="AlphaFoldDB" id="A0A8J7SH27"/>
<dbReference type="GO" id="GO:0043139">
    <property type="term" value="F:5'-3' DNA helicase activity"/>
    <property type="evidence" value="ECO:0007669"/>
    <property type="project" value="UniProtKB-EC"/>
</dbReference>
<evidence type="ECO:0000256" key="8">
    <source>
        <dbReference type="ARBA" id="ARBA00023125"/>
    </source>
</evidence>
<evidence type="ECO:0000256" key="4">
    <source>
        <dbReference type="ARBA" id="ARBA00022741"/>
    </source>
</evidence>
<evidence type="ECO:0000256" key="12">
    <source>
        <dbReference type="RuleBase" id="RU362085"/>
    </source>
</evidence>
<dbReference type="NCBIfam" id="TIGR00665">
    <property type="entry name" value="DnaB"/>
    <property type="match status" value="1"/>
</dbReference>
<comment type="catalytic activity">
    <reaction evidence="10 12">
        <text>ATP + H2O = ADP + phosphate + H(+)</text>
        <dbReference type="Rhea" id="RHEA:13065"/>
        <dbReference type="ChEBI" id="CHEBI:15377"/>
        <dbReference type="ChEBI" id="CHEBI:15378"/>
        <dbReference type="ChEBI" id="CHEBI:30616"/>
        <dbReference type="ChEBI" id="CHEBI:43474"/>
        <dbReference type="ChEBI" id="CHEBI:456216"/>
        <dbReference type="EC" id="5.6.2.3"/>
    </reaction>
</comment>
<dbReference type="GO" id="GO:0016787">
    <property type="term" value="F:hydrolase activity"/>
    <property type="evidence" value="ECO:0007669"/>
    <property type="project" value="UniProtKB-KW"/>
</dbReference>
<evidence type="ECO:0000256" key="2">
    <source>
        <dbReference type="ARBA" id="ARBA00022515"/>
    </source>
</evidence>
<dbReference type="Gene3D" id="1.10.860.10">
    <property type="entry name" value="DNAb Helicase, Chain A"/>
    <property type="match status" value="1"/>
</dbReference>
<keyword evidence="6 12" id="KW-0347">Helicase</keyword>
<evidence type="ECO:0000256" key="11">
    <source>
        <dbReference type="NCBIfam" id="TIGR00665"/>
    </source>
</evidence>
<dbReference type="GO" id="GO:1990077">
    <property type="term" value="C:primosome complex"/>
    <property type="evidence" value="ECO:0007669"/>
    <property type="project" value="UniProtKB-UniRule"/>
</dbReference>
<keyword evidence="13" id="KW-0175">Coiled coil</keyword>
<comment type="similarity">
    <text evidence="1 12">Belongs to the helicase family. DnaB subfamily.</text>
</comment>
<sequence length="486" mass="53953">MSTDAPAKNFNKKSGPKLQEAPSPDDAATAARALPHAIGPEKSILSSMLQDPQQYIADSVQEKLTDRHFYHPAHGKLYEVLLELYNQNEPIELVSLTQTLMDRELLSTIGGAPAITEIYTYAPTHAHFGHHLSIIKEKFVLRSIIGSCTEAIHRAYEDQEEVEQLLDQVEQEVMAIREGAENQTTETIKDNVQAVVANLEKFLSGDIDSGGLKTGYKELDTMSNGLKAGDMFILAARPSMGKTSLAMNFVEHVCLDQGLPAMVFSLEMSSEQLVQRLLFSRARFAYSSLQKGFKPSKQDLKNIMRSAKEIAECNMLIDDTPGISINELRAKARRAKMDRDIQFIAIDYLQLMKSNSKQAQNSREREVAEISAGLKAIAKELKIPVLVLAQLNRGPENRTGGTPKMSDLRESGSIEQDADMIGLLYRTAYYAEKNEENAEATAAEVDEGKAELVIAKNRNGETGSVPLTFIANLMRFETRAWEDEPN</sequence>
<comment type="function">
    <text evidence="12">The main replicative DNA helicase, it participates in initiation and elongation during chromosome replication. Travels ahead of the DNA replisome, separating dsDNA into templates for DNA synthesis. A processive ATP-dependent 5'-3' DNA helicase it has DNA-dependent ATPase activity.</text>
</comment>
<dbReference type="PANTHER" id="PTHR30153">
    <property type="entry name" value="REPLICATIVE DNA HELICASE DNAB"/>
    <property type="match status" value="1"/>
</dbReference>
<dbReference type="GO" id="GO:0005524">
    <property type="term" value="F:ATP binding"/>
    <property type="evidence" value="ECO:0007669"/>
    <property type="project" value="UniProtKB-UniRule"/>
</dbReference>
<dbReference type="RefSeq" id="WP_200309511.1">
    <property type="nucleotide sequence ID" value="NZ_JAENIM010000007.1"/>
</dbReference>
<dbReference type="InterPro" id="IPR007692">
    <property type="entry name" value="DNA_helicase_DnaB"/>
</dbReference>
<dbReference type="Gene3D" id="3.40.50.300">
    <property type="entry name" value="P-loop containing nucleotide triphosphate hydrolases"/>
    <property type="match status" value="1"/>
</dbReference>
<organism evidence="16 17">
    <name type="scientific">Persicirhabdus sediminis</name>
    <dbReference type="NCBI Taxonomy" id="454144"/>
    <lineage>
        <taxon>Bacteria</taxon>
        <taxon>Pseudomonadati</taxon>
        <taxon>Verrucomicrobiota</taxon>
        <taxon>Verrucomicrobiia</taxon>
        <taxon>Verrucomicrobiales</taxon>
        <taxon>Verrucomicrobiaceae</taxon>
        <taxon>Persicirhabdus</taxon>
    </lineage>
</organism>
<evidence type="ECO:0000259" key="15">
    <source>
        <dbReference type="PROSITE" id="PS51199"/>
    </source>
</evidence>
<evidence type="ECO:0000256" key="9">
    <source>
        <dbReference type="ARBA" id="ARBA00023235"/>
    </source>
</evidence>
<feature type="region of interest" description="Disordered" evidence="14">
    <location>
        <begin position="1"/>
        <end position="31"/>
    </location>
</feature>
<accession>A0A8J7SH27</accession>
<dbReference type="EC" id="5.6.2.3" evidence="11 12"/>
<evidence type="ECO:0000256" key="7">
    <source>
        <dbReference type="ARBA" id="ARBA00022840"/>
    </source>
</evidence>
<dbReference type="Proteomes" id="UP000624703">
    <property type="component" value="Unassembled WGS sequence"/>
</dbReference>
<feature type="domain" description="SF4 helicase" evidence="15">
    <location>
        <begin position="205"/>
        <end position="483"/>
    </location>
</feature>
<keyword evidence="4 12" id="KW-0547">Nucleotide-binding</keyword>
<dbReference type="SUPFAM" id="SSF52540">
    <property type="entry name" value="P-loop containing nucleoside triphosphate hydrolases"/>
    <property type="match status" value="1"/>
</dbReference>
<evidence type="ECO:0000256" key="5">
    <source>
        <dbReference type="ARBA" id="ARBA00022801"/>
    </source>
</evidence>
<dbReference type="PANTHER" id="PTHR30153:SF2">
    <property type="entry name" value="REPLICATIVE DNA HELICASE"/>
    <property type="match status" value="1"/>
</dbReference>
<dbReference type="InterPro" id="IPR016136">
    <property type="entry name" value="DNA_helicase_N/primase_C"/>
</dbReference>
<dbReference type="SUPFAM" id="SSF48024">
    <property type="entry name" value="N-terminal domain of DnaB helicase"/>
    <property type="match status" value="1"/>
</dbReference>
<keyword evidence="9" id="KW-0413">Isomerase</keyword>
<evidence type="ECO:0000313" key="17">
    <source>
        <dbReference type="Proteomes" id="UP000624703"/>
    </source>
</evidence>
<evidence type="ECO:0000256" key="6">
    <source>
        <dbReference type="ARBA" id="ARBA00022806"/>
    </source>
</evidence>
<evidence type="ECO:0000256" key="14">
    <source>
        <dbReference type="SAM" id="MobiDB-lite"/>
    </source>
</evidence>
<dbReference type="CDD" id="cd00984">
    <property type="entry name" value="DnaB_C"/>
    <property type="match status" value="1"/>
</dbReference>
<dbReference type="Pfam" id="PF03796">
    <property type="entry name" value="DnaB_C"/>
    <property type="match status" value="1"/>
</dbReference>
<evidence type="ECO:0000256" key="1">
    <source>
        <dbReference type="ARBA" id="ARBA00008428"/>
    </source>
</evidence>
<dbReference type="Pfam" id="PF00772">
    <property type="entry name" value="DnaB"/>
    <property type="match status" value="1"/>
</dbReference>